<evidence type="ECO:0000259" key="1">
    <source>
        <dbReference type="Pfam" id="PF18754"/>
    </source>
</evidence>
<accession>A0AAU7DIW5</accession>
<dbReference type="EMBL" id="CP121196">
    <property type="protein sequence ID" value="XBH17639.1"/>
    <property type="molecule type" value="Genomic_DNA"/>
</dbReference>
<dbReference type="Pfam" id="PF18754">
    <property type="entry name" value="Nmad3"/>
    <property type="match status" value="1"/>
</dbReference>
<dbReference type="InterPro" id="IPR041135">
    <property type="entry name" value="Nmad3"/>
</dbReference>
<feature type="domain" description="Nucleotide modification associated" evidence="1">
    <location>
        <begin position="9"/>
        <end position="194"/>
    </location>
</feature>
<dbReference type="AlphaFoldDB" id="A0AAU7DIW5"/>
<organism evidence="2">
    <name type="scientific">Telmatobacter sp. DSM 110680</name>
    <dbReference type="NCBI Taxonomy" id="3036704"/>
    <lineage>
        <taxon>Bacteria</taxon>
        <taxon>Pseudomonadati</taxon>
        <taxon>Acidobacteriota</taxon>
        <taxon>Terriglobia</taxon>
        <taxon>Terriglobales</taxon>
        <taxon>Acidobacteriaceae</taxon>
        <taxon>Telmatobacter</taxon>
    </lineage>
</organism>
<evidence type="ECO:0000313" key="2">
    <source>
        <dbReference type="EMBL" id="XBH17639.1"/>
    </source>
</evidence>
<name>A0AAU7DIW5_9BACT</name>
<reference evidence="2" key="1">
    <citation type="submission" date="2023-03" db="EMBL/GenBank/DDBJ databases">
        <title>Edaphobacter sp.</title>
        <authorList>
            <person name="Huber K.J."/>
            <person name="Papendorf J."/>
            <person name="Pilke C."/>
            <person name="Bunk B."/>
            <person name="Sproeer C."/>
            <person name="Pester M."/>
        </authorList>
    </citation>
    <scope>NUCLEOTIDE SEQUENCE</scope>
    <source>
        <strain evidence="2">DSM 110680</strain>
    </source>
</reference>
<gene>
    <name evidence="2" type="ORF">P8935_24110</name>
</gene>
<dbReference type="RefSeq" id="WP_348262863.1">
    <property type="nucleotide sequence ID" value="NZ_CP121196.1"/>
</dbReference>
<sequence>MPKVKSQMRGILVRVGIDQAYGKWNAPVNVLTGSFVFVPIPDGPKKVCTPGRAKRYEEVVEPLAEFARINNLANLRFPDELSACNMHLDPDFEHLTYGDNGKRRGAGVASLSRGDILVFYGGLRSITPPHDLIYGLVGLYVIDEVIRAVDVPRARRDENAHTRWTVVSENDVVVRARAGESGRFDRCIPIGSWRDKAYRVRPEIEHAWGGLSVKNGYIQRSAVPPEFKNAKQFLTWFQNQHVNLLQERF</sequence>
<proteinExistence type="predicted"/>
<protein>
    <recommendedName>
        <fullName evidence="1">Nucleotide modification associated domain-containing protein</fullName>
    </recommendedName>
</protein>